<feature type="region of interest" description="Disordered" evidence="1">
    <location>
        <begin position="142"/>
        <end position="255"/>
    </location>
</feature>
<feature type="region of interest" description="Disordered" evidence="1">
    <location>
        <begin position="358"/>
        <end position="413"/>
    </location>
</feature>
<protein>
    <submittedName>
        <fullName evidence="2">Uncharacterized protein</fullName>
    </submittedName>
</protein>
<dbReference type="RefSeq" id="WP_175587675.1">
    <property type="nucleotide sequence ID" value="NZ_JABWGN010000001.1"/>
</dbReference>
<evidence type="ECO:0000256" key="1">
    <source>
        <dbReference type="SAM" id="MobiDB-lite"/>
    </source>
</evidence>
<dbReference type="EMBL" id="JABWGN010000001">
    <property type="protein sequence ID" value="NUW30220.1"/>
    <property type="molecule type" value="Genomic_DNA"/>
</dbReference>
<feature type="compositionally biased region" description="Basic and acidic residues" evidence="1">
    <location>
        <begin position="385"/>
        <end position="395"/>
    </location>
</feature>
<reference evidence="2 3" key="1">
    <citation type="submission" date="2020-06" db="EMBL/GenBank/DDBJ databases">
        <title>Nonomuraea sp. SMC257, a novel actinomycete isolated from soil.</title>
        <authorList>
            <person name="Chanama M."/>
        </authorList>
    </citation>
    <scope>NUCLEOTIDE SEQUENCE [LARGE SCALE GENOMIC DNA]</scope>
    <source>
        <strain evidence="2 3">SMC257</strain>
    </source>
</reference>
<accession>A0A7Y6I3R5</accession>
<evidence type="ECO:0000313" key="2">
    <source>
        <dbReference type="EMBL" id="NUW30220.1"/>
    </source>
</evidence>
<dbReference type="Proteomes" id="UP000586042">
    <property type="component" value="Unassembled WGS sequence"/>
</dbReference>
<gene>
    <name evidence="2" type="ORF">HTZ77_02075</name>
</gene>
<dbReference type="AlphaFoldDB" id="A0A7Y6I3R5"/>
<keyword evidence="3" id="KW-1185">Reference proteome</keyword>
<feature type="region of interest" description="Disordered" evidence="1">
    <location>
        <begin position="275"/>
        <end position="294"/>
    </location>
</feature>
<name>A0A7Y6I3R5_9ACTN</name>
<proteinExistence type="predicted"/>
<organism evidence="2 3">
    <name type="scientific">Nonomuraea montanisoli</name>
    <dbReference type="NCBI Taxonomy" id="2741721"/>
    <lineage>
        <taxon>Bacteria</taxon>
        <taxon>Bacillati</taxon>
        <taxon>Actinomycetota</taxon>
        <taxon>Actinomycetes</taxon>
        <taxon>Streptosporangiales</taxon>
        <taxon>Streptosporangiaceae</taxon>
        <taxon>Nonomuraea</taxon>
    </lineage>
</organism>
<feature type="compositionally biased region" description="Polar residues" evidence="1">
    <location>
        <begin position="285"/>
        <end position="294"/>
    </location>
</feature>
<feature type="compositionally biased region" description="Gly residues" evidence="1">
    <location>
        <begin position="145"/>
        <end position="156"/>
    </location>
</feature>
<evidence type="ECO:0000313" key="3">
    <source>
        <dbReference type="Proteomes" id="UP000586042"/>
    </source>
</evidence>
<sequence>MANPANGSNDAFGALSTNGALNGLTAGAVSRVSFTEGKLASAGKGLDQQKDTLSSLDGKNGGLGVPWPHFSLMGMGVNTVHEKAITTHNDAGKLAQESLDSWKRALYDSDANYTGAGSDTMQQINNGLGNLGGLGDMSGLKNLPGPGGLPDLGGKGLPDLNGDGIPDVDVNGDGIPDKDLNGDGIPDVDLNGDGIPDVDVNGDGIPDKDLNGDGIPDVDLNGDGIPDSPKTNIPKMPSTDLPKMPSTDLPKMPSTDLPNGPGGVDTKVPDINSALNGQRMPDMSGINTKVPTGTELSDYQAPQVRTPDMSALNADPNSVARAVNPVQTSTSPGTSGGTFNGGGANAAALQAGLRSATAGLTGSGMPMAPMMPMSPPHSQDQSGDSDDKYGLRAEESVWGGDDPTAPTTIGVDT</sequence>
<comment type="caution">
    <text evidence="2">The sequence shown here is derived from an EMBL/GenBank/DDBJ whole genome shotgun (WGS) entry which is preliminary data.</text>
</comment>